<dbReference type="InterPro" id="IPR024368">
    <property type="entry name" value="Ecl1/2/3"/>
</dbReference>
<evidence type="ECO:0000313" key="2">
    <source>
        <dbReference type="EMBL" id="GAA5806687.1"/>
    </source>
</evidence>
<organism evidence="2 3">
    <name type="scientific">Mucor flavus</name>
    <dbReference type="NCBI Taxonomy" id="439312"/>
    <lineage>
        <taxon>Eukaryota</taxon>
        <taxon>Fungi</taxon>
        <taxon>Fungi incertae sedis</taxon>
        <taxon>Mucoromycota</taxon>
        <taxon>Mucoromycotina</taxon>
        <taxon>Mucoromycetes</taxon>
        <taxon>Mucorales</taxon>
        <taxon>Mucorineae</taxon>
        <taxon>Mucoraceae</taxon>
        <taxon>Mucor</taxon>
    </lineage>
</organism>
<dbReference type="Pfam" id="PF12855">
    <property type="entry name" value="Ecl1"/>
    <property type="match status" value="1"/>
</dbReference>
<protein>
    <submittedName>
        <fullName evidence="2">Uncharacterized protein</fullName>
    </submittedName>
</protein>
<keyword evidence="3" id="KW-1185">Reference proteome</keyword>
<evidence type="ECO:0000313" key="3">
    <source>
        <dbReference type="Proteomes" id="UP001473302"/>
    </source>
</evidence>
<dbReference type="EMBL" id="BAABUK010000002">
    <property type="protein sequence ID" value="GAA5806687.1"/>
    <property type="molecule type" value="Genomic_DNA"/>
</dbReference>
<evidence type="ECO:0000256" key="1">
    <source>
        <dbReference type="SAM" id="MobiDB-lite"/>
    </source>
</evidence>
<feature type="region of interest" description="Disordered" evidence="1">
    <location>
        <begin position="101"/>
        <end position="124"/>
    </location>
</feature>
<reference evidence="2 3" key="1">
    <citation type="submission" date="2024-04" db="EMBL/GenBank/DDBJ databases">
        <title>genome sequences of Mucor flavus KT1a and Helicostylum pulchrum KT1b strains isolated from the surface of a dry-aged beef.</title>
        <authorList>
            <person name="Toyotome T."/>
            <person name="Hosono M."/>
            <person name="Torimaru M."/>
            <person name="Fukuda K."/>
            <person name="Mikami N."/>
        </authorList>
    </citation>
    <scope>NUCLEOTIDE SEQUENCE [LARGE SCALE GENOMIC DNA]</scope>
    <source>
        <strain evidence="2 3">KT1a</strain>
    </source>
</reference>
<accession>A0ABP9YIK6</accession>
<dbReference type="Proteomes" id="UP001473302">
    <property type="component" value="Unassembled WGS sequence"/>
</dbReference>
<gene>
    <name evidence="2" type="ORF">MFLAVUS_000035</name>
</gene>
<name>A0ABP9YIK6_9FUNG</name>
<comment type="caution">
    <text evidence="2">The sequence shown here is derived from an EMBL/GenBank/DDBJ whole genome shotgun (WGS) entry which is preliminary data.</text>
</comment>
<sequence>MCDTNWCTFCDCAVSPFSNSVYCSDECRKRDASAHNYLPAAFVEELRQKIEYGTHTVHLVVDSMMTPPLQPTLSRRASSSSICSTDLAAMYFDSLPSTPPDEKNNLMKSVPSPPSLSSSVSPGNDEMSLRTPVIFSSCNSSICEKLSPVMLNQPYSQYAPN</sequence>
<proteinExistence type="predicted"/>